<keyword evidence="2" id="KW-1185">Reference proteome</keyword>
<reference evidence="1 2" key="1">
    <citation type="submission" date="2016-05" db="EMBL/GenBank/DDBJ databases">
        <title>Genomic and physiological characterization of Planctopirus sp. isolated from fresh water lake.</title>
        <authorList>
            <person name="Subhash Y."/>
            <person name="Ramana C."/>
        </authorList>
    </citation>
    <scope>NUCLEOTIDE SEQUENCE [LARGE SCALE GENOMIC DNA]</scope>
    <source>
        <strain evidence="1 2">JC280</strain>
    </source>
</reference>
<dbReference type="Proteomes" id="UP000094828">
    <property type="component" value="Unassembled WGS sequence"/>
</dbReference>
<gene>
    <name evidence="1" type="ORF">A6X21_16200</name>
</gene>
<dbReference type="AlphaFoldDB" id="A0A1C3ET23"/>
<evidence type="ECO:0000313" key="1">
    <source>
        <dbReference type="EMBL" id="ODA36349.1"/>
    </source>
</evidence>
<dbReference type="EMBL" id="LYDR01000027">
    <property type="protein sequence ID" value="ODA36349.1"/>
    <property type="molecule type" value="Genomic_DNA"/>
</dbReference>
<sequence length="65" mass="7417">MNLAFKDAGLATIEIHRTYSRIQQHFCACHARGVRARSVRAMLAALSKHAFWIRSLPHFGRINPD</sequence>
<protein>
    <submittedName>
        <fullName evidence="1">Uncharacterized protein</fullName>
    </submittedName>
</protein>
<proteinExistence type="predicted"/>
<name>A0A1C3ET23_9PLAN</name>
<evidence type="ECO:0000313" key="2">
    <source>
        <dbReference type="Proteomes" id="UP000094828"/>
    </source>
</evidence>
<comment type="caution">
    <text evidence="1">The sequence shown here is derived from an EMBL/GenBank/DDBJ whole genome shotgun (WGS) entry which is preliminary data.</text>
</comment>
<accession>A0A1C3ET23</accession>
<organism evidence="1 2">
    <name type="scientific">Planctopirus hydrillae</name>
    <dbReference type="NCBI Taxonomy" id="1841610"/>
    <lineage>
        <taxon>Bacteria</taxon>
        <taxon>Pseudomonadati</taxon>
        <taxon>Planctomycetota</taxon>
        <taxon>Planctomycetia</taxon>
        <taxon>Planctomycetales</taxon>
        <taxon>Planctomycetaceae</taxon>
        <taxon>Planctopirus</taxon>
    </lineage>
</organism>